<evidence type="ECO:0000256" key="1">
    <source>
        <dbReference type="ARBA" id="ARBA00005854"/>
    </source>
</evidence>
<organism evidence="7 8">
    <name type="scientific">Halothiobacillus neapolitanus (strain ATCC 23641 / DSM 15147 / CIP 104769 / NCIMB 8539 / c2)</name>
    <name type="common">Thiobacillus neapolitanus</name>
    <dbReference type="NCBI Taxonomy" id="555778"/>
    <lineage>
        <taxon>Bacteria</taxon>
        <taxon>Pseudomonadati</taxon>
        <taxon>Pseudomonadota</taxon>
        <taxon>Gammaproteobacteria</taxon>
        <taxon>Chromatiales</taxon>
        <taxon>Halothiobacillaceae</taxon>
        <taxon>Halothiobacillus</taxon>
    </lineage>
</organism>
<dbReference type="InterPro" id="IPR006139">
    <property type="entry name" value="D-isomer_2_OHA_DH_cat_dom"/>
</dbReference>
<dbReference type="PROSITE" id="PS00065">
    <property type="entry name" value="D_2_HYDROXYACID_DH_1"/>
    <property type="match status" value="1"/>
</dbReference>
<reference evidence="7 8" key="1">
    <citation type="submission" date="2009-10" db="EMBL/GenBank/DDBJ databases">
        <title>Complete sequence of Halothiobacillus neapolitanus c2.</title>
        <authorList>
            <consortium name="US DOE Joint Genome Institute"/>
            <person name="Lucas S."/>
            <person name="Copeland A."/>
            <person name="Lapidus A."/>
            <person name="Glavina del Rio T."/>
            <person name="Tice H."/>
            <person name="Bruce D."/>
            <person name="Goodwin L."/>
            <person name="Pitluck S."/>
            <person name="Davenport K."/>
            <person name="Brettin T."/>
            <person name="Detter J.C."/>
            <person name="Han C."/>
            <person name="Tapia R."/>
            <person name="Larimer F."/>
            <person name="Land M."/>
            <person name="Hauser L."/>
            <person name="Kyrpides N."/>
            <person name="Mikhailova N."/>
            <person name="Kerfeld C."/>
            <person name="Cannon G."/>
            <person name="Heinhort S."/>
        </authorList>
    </citation>
    <scope>NUCLEOTIDE SEQUENCE [LARGE SCALE GENOMIC DNA]</scope>
    <source>
        <strain evidence="8">ATCC 23641 / c2</strain>
    </source>
</reference>
<feature type="domain" description="D-isomer specific 2-hydroxyacid dehydrogenase catalytic" evidence="5">
    <location>
        <begin position="3"/>
        <end position="327"/>
    </location>
</feature>
<dbReference type="Pfam" id="PF00389">
    <property type="entry name" value="2-Hacid_dh"/>
    <property type="match status" value="1"/>
</dbReference>
<dbReference type="PROSITE" id="PS00670">
    <property type="entry name" value="D_2_HYDROXYACID_DH_2"/>
    <property type="match status" value="1"/>
</dbReference>
<evidence type="ECO:0000259" key="6">
    <source>
        <dbReference type="Pfam" id="PF02826"/>
    </source>
</evidence>
<dbReference type="InterPro" id="IPR006140">
    <property type="entry name" value="D-isomer_DH_NAD-bd"/>
</dbReference>
<dbReference type="FunFam" id="3.40.50.720:FF:000292">
    <property type="entry name" value="Putative D-lactate dehydrogenase"/>
    <property type="match status" value="1"/>
</dbReference>
<evidence type="ECO:0000313" key="8">
    <source>
        <dbReference type="Proteomes" id="UP000009102"/>
    </source>
</evidence>
<proteinExistence type="inferred from homology"/>
<dbReference type="HOGENOM" id="CLU_019796_1_1_6"/>
<dbReference type="PANTHER" id="PTHR43026">
    <property type="entry name" value="2-HYDROXYACID DEHYDROGENASE HOMOLOG 1-RELATED"/>
    <property type="match status" value="1"/>
</dbReference>
<dbReference type="InterPro" id="IPR029752">
    <property type="entry name" value="D-isomer_DH_CS1"/>
</dbReference>
<accession>D0KWU7</accession>
<dbReference type="CDD" id="cd12183">
    <property type="entry name" value="LDH_like_2"/>
    <property type="match status" value="1"/>
</dbReference>
<evidence type="ECO:0000259" key="5">
    <source>
        <dbReference type="Pfam" id="PF00389"/>
    </source>
</evidence>
<dbReference type="KEGG" id="hna:Hneap_2252"/>
<name>D0KWU7_HALNC</name>
<dbReference type="Gene3D" id="3.40.50.720">
    <property type="entry name" value="NAD(P)-binding Rossmann-like Domain"/>
    <property type="match status" value="2"/>
</dbReference>
<comment type="similarity">
    <text evidence="1 4">Belongs to the D-isomer specific 2-hydroxyacid dehydrogenase family.</text>
</comment>
<dbReference type="SUPFAM" id="SSF52283">
    <property type="entry name" value="Formate/glycerate dehydrogenase catalytic domain-like"/>
    <property type="match status" value="1"/>
</dbReference>
<dbReference type="SUPFAM" id="SSF51735">
    <property type="entry name" value="NAD(P)-binding Rossmann-fold domains"/>
    <property type="match status" value="1"/>
</dbReference>
<dbReference type="PANTHER" id="PTHR43026:SF1">
    <property type="entry name" value="2-HYDROXYACID DEHYDROGENASE HOMOLOG 1-RELATED"/>
    <property type="match status" value="1"/>
</dbReference>
<dbReference type="eggNOG" id="COG1052">
    <property type="taxonomic scope" value="Bacteria"/>
</dbReference>
<dbReference type="OrthoDB" id="9805416at2"/>
<sequence>MRVAVFSSKPYDKESLTRANAAFGHELQFFEAALNLQTCSLAENAEAVCVFVHDQIDAHLLRCLAGRGVKVVALRYAGFNNVDLPAAREVGIDVVRVPAYSPYAVAEHAVAMMLTLNRHTHRAYNRVREGNFALNGLLGFDMNGKTVGIVGTGRIGTVLARIMLGFGCTVLAYDLYPNDECKALGVRYVSLDELLPQSDIISLHCPLSEETRHLIDSKAIGKMKRGAMLINTGRGALIDTRAVIAALKRGHIGALGLDVYEQEENLFFEDHSEEIIQDDVLERLMTFPNVLVTAHQGFFTREAIDAIAETTLNNLKQVEAGEPCPNRL</sequence>
<dbReference type="Pfam" id="PF02826">
    <property type="entry name" value="2-Hacid_dh_C"/>
    <property type="match status" value="1"/>
</dbReference>
<dbReference type="InterPro" id="IPR036291">
    <property type="entry name" value="NAD(P)-bd_dom_sf"/>
</dbReference>
<dbReference type="STRING" id="555778.Hneap_2252"/>
<dbReference type="RefSeq" id="WP_012825098.1">
    <property type="nucleotide sequence ID" value="NC_013422.1"/>
</dbReference>
<keyword evidence="3" id="KW-0520">NAD</keyword>
<dbReference type="GO" id="GO:0008720">
    <property type="term" value="F:D-lactate dehydrogenase (NAD+) activity"/>
    <property type="evidence" value="ECO:0007669"/>
    <property type="project" value="TreeGrafter"/>
</dbReference>
<keyword evidence="2 4" id="KW-0560">Oxidoreductase</keyword>
<dbReference type="EMBL" id="CP001801">
    <property type="protein sequence ID" value="ACX97067.1"/>
    <property type="molecule type" value="Genomic_DNA"/>
</dbReference>
<keyword evidence="8" id="KW-1185">Reference proteome</keyword>
<evidence type="ECO:0000256" key="4">
    <source>
        <dbReference type="RuleBase" id="RU003719"/>
    </source>
</evidence>
<protein>
    <submittedName>
        <fullName evidence="7">D-isomer specific 2-hydroxyacid dehydrogenase NAD-binding protein</fullName>
    </submittedName>
</protein>
<evidence type="ECO:0000256" key="3">
    <source>
        <dbReference type="ARBA" id="ARBA00023027"/>
    </source>
</evidence>
<dbReference type="AlphaFoldDB" id="D0KWU7"/>
<dbReference type="InterPro" id="IPR058205">
    <property type="entry name" value="D-LDH-like"/>
</dbReference>
<evidence type="ECO:0000256" key="2">
    <source>
        <dbReference type="ARBA" id="ARBA00023002"/>
    </source>
</evidence>
<dbReference type="GO" id="GO:0051287">
    <property type="term" value="F:NAD binding"/>
    <property type="evidence" value="ECO:0007669"/>
    <property type="project" value="InterPro"/>
</dbReference>
<dbReference type="Proteomes" id="UP000009102">
    <property type="component" value="Chromosome"/>
</dbReference>
<dbReference type="InterPro" id="IPR029753">
    <property type="entry name" value="D-isomer_DH_CS"/>
</dbReference>
<gene>
    <name evidence="7" type="ordered locus">Hneap_2252</name>
</gene>
<dbReference type="PROSITE" id="PS00671">
    <property type="entry name" value="D_2_HYDROXYACID_DH_3"/>
    <property type="match status" value="1"/>
</dbReference>
<feature type="domain" description="D-isomer specific 2-hydroxyacid dehydrogenase NAD-binding" evidence="6">
    <location>
        <begin position="110"/>
        <end position="297"/>
    </location>
</feature>
<evidence type="ECO:0000313" key="7">
    <source>
        <dbReference type="EMBL" id="ACX97067.1"/>
    </source>
</evidence>